<dbReference type="Proteomes" id="UP001515480">
    <property type="component" value="Unassembled WGS sequence"/>
</dbReference>
<evidence type="ECO:0000313" key="3">
    <source>
        <dbReference type="Proteomes" id="UP001515480"/>
    </source>
</evidence>
<protein>
    <recommendedName>
        <fullName evidence="4">Fe2OG dioxygenase domain-containing protein</fullName>
    </recommendedName>
</protein>
<dbReference type="AlphaFoldDB" id="A0AB34IP49"/>
<feature type="region of interest" description="Disordered" evidence="1">
    <location>
        <begin position="86"/>
        <end position="138"/>
    </location>
</feature>
<gene>
    <name evidence="2" type="ORF">AB1Y20_010384</name>
</gene>
<keyword evidence="3" id="KW-1185">Reference proteome</keyword>
<dbReference type="EMBL" id="JBGBPQ010000020">
    <property type="protein sequence ID" value="KAL1503967.1"/>
    <property type="molecule type" value="Genomic_DNA"/>
</dbReference>
<accession>A0AB34IP49</accession>
<evidence type="ECO:0000256" key="1">
    <source>
        <dbReference type="SAM" id="MobiDB-lite"/>
    </source>
</evidence>
<comment type="caution">
    <text evidence="2">The sequence shown here is derived from an EMBL/GenBank/DDBJ whole genome shotgun (WGS) entry which is preliminary data.</text>
</comment>
<evidence type="ECO:0000313" key="2">
    <source>
        <dbReference type="EMBL" id="KAL1503967.1"/>
    </source>
</evidence>
<reference evidence="2 3" key="1">
    <citation type="journal article" date="2024" name="Science">
        <title>Giant polyketide synthase enzymes in the biosynthesis of giant marine polyether toxins.</title>
        <authorList>
            <person name="Fallon T.R."/>
            <person name="Shende V.V."/>
            <person name="Wierzbicki I.H."/>
            <person name="Pendleton A.L."/>
            <person name="Watervoot N.F."/>
            <person name="Auber R.P."/>
            <person name="Gonzalez D.J."/>
            <person name="Wisecaver J.H."/>
            <person name="Moore B.S."/>
        </authorList>
    </citation>
    <scope>NUCLEOTIDE SEQUENCE [LARGE SCALE GENOMIC DNA]</scope>
    <source>
        <strain evidence="2 3">12B1</strain>
    </source>
</reference>
<evidence type="ECO:0008006" key="4">
    <source>
        <dbReference type="Google" id="ProtNLM"/>
    </source>
</evidence>
<sequence length="455" mass="48250">MFLHAAAAALAGGSPPRSPPGVLPSWFTPERRDLLSSTYRHLYIAEGVIPSAAAARRVFDENFASPREAHAERFVWDYWHVTHRDEDAPRRRPPPSPQAQAAGEESGEGKAQAGEARGAKRKGKEEEEEEEEEGRGGALAGLEEAVAAAAACEASSGGGYGRSAAASHGSGQQYTMLRAAAAEYFPPALFEALCVEITEYGREQLGCDAITPPWLALYTDGCSQNFHTDAPHGPFAFVLSLTPPGAYAPQDGSAPGWFEGGETTILKPSACDYWRGFDARRGLEFHSLFDVVAPRWGRLTVFDARLPHGVAAVRGTRDPRRARLVLTGWFSSPQPTVRGGLAAGGEEAALRVVAEACAQLEARVDGVVSRVVGFVAVRLGVKAEDGAVASLESLCDTLVADPADRQGPIGEDGEGGVVYDDGAEDIRVLLHHVLSSAVFPAADADSSITVPFSFS</sequence>
<organism evidence="2 3">
    <name type="scientific">Prymnesium parvum</name>
    <name type="common">Toxic golden alga</name>
    <dbReference type="NCBI Taxonomy" id="97485"/>
    <lineage>
        <taxon>Eukaryota</taxon>
        <taxon>Haptista</taxon>
        <taxon>Haptophyta</taxon>
        <taxon>Prymnesiophyceae</taxon>
        <taxon>Prymnesiales</taxon>
        <taxon>Prymnesiaceae</taxon>
        <taxon>Prymnesium</taxon>
    </lineage>
</organism>
<dbReference type="Gene3D" id="2.60.120.620">
    <property type="entry name" value="q2cbj1_9rhob like domain"/>
    <property type="match status" value="1"/>
</dbReference>
<name>A0AB34IP49_PRYPA</name>
<proteinExistence type="predicted"/>